<reference evidence="1" key="1">
    <citation type="submission" date="2019-11" db="EMBL/GenBank/DDBJ databases">
        <title>Nori genome reveals adaptations in red seaweeds to the harsh intertidal environment.</title>
        <authorList>
            <person name="Wang D."/>
            <person name="Mao Y."/>
        </authorList>
    </citation>
    <scope>NUCLEOTIDE SEQUENCE</scope>
    <source>
        <tissue evidence="1">Gametophyte</tissue>
    </source>
</reference>
<evidence type="ECO:0000313" key="2">
    <source>
        <dbReference type="Proteomes" id="UP000798662"/>
    </source>
</evidence>
<comment type="caution">
    <text evidence="1">The sequence shown here is derived from an EMBL/GenBank/DDBJ whole genome shotgun (WGS) entry which is preliminary data.</text>
</comment>
<name>A0ACC3BR01_PYRYE</name>
<keyword evidence="2" id="KW-1185">Reference proteome</keyword>
<proteinExistence type="predicted"/>
<dbReference type="Proteomes" id="UP000798662">
    <property type="component" value="Chromosome 1"/>
</dbReference>
<accession>A0ACC3BR01</accession>
<evidence type="ECO:0000313" key="1">
    <source>
        <dbReference type="EMBL" id="KAK1860434.1"/>
    </source>
</evidence>
<gene>
    <name evidence="1" type="ORF">I4F81_003023</name>
</gene>
<dbReference type="EMBL" id="CM020618">
    <property type="protein sequence ID" value="KAK1860434.1"/>
    <property type="molecule type" value="Genomic_DNA"/>
</dbReference>
<organism evidence="1 2">
    <name type="scientific">Pyropia yezoensis</name>
    <name type="common">Susabi-nori</name>
    <name type="synonym">Porphyra yezoensis</name>
    <dbReference type="NCBI Taxonomy" id="2788"/>
    <lineage>
        <taxon>Eukaryota</taxon>
        <taxon>Rhodophyta</taxon>
        <taxon>Bangiophyceae</taxon>
        <taxon>Bangiales</taxon>
        <taxon>Bangiaceae</taxon>
        <taxon>Pyropia</taxon>
    </lineage>
</organism>
<sequence>MPAPIVPDWGAFHRSDERHKKADGTPSNKWMAYCRACEAAHKKYLEDVSACNCDRAAIANIAVVPPAEPLPGRRDRMTPHLNKCAFVKQSSPTDGADDELRNGGPSGVHHSLGRASSAVDTPREQEADLLTRLGITKYQFDGVRAYMEYLAADSGQGREKRHAELRLHSFFSRELTASKRAELEKRVLVLVADQRLSFSAVEHSSFENLVRLLRPTAVAHLPSRRQLAGRILHAAASEASTHSKAAVVRLLQGSARATLMLDGCKRSNNTHVLGAVLGIAEERLVLDSEDEGHQHDGISTAAATAGFIDRLAGEGEIRVGCGCTDDAGHALSSLIAEVGQAAPTVLQPSGTPDFWEALQSAEWVARPLAFACFVLERNHTTLADALLVYGTGCFAKWFPGESSRADAIVQQTFDFLTGDVTATICTPSLKDVQTYGSAGWTWY</sequence>
<protein>
    <submittedName>
        <fullName evidence="1">Uncharacterized protein</fullName>
    </submittedName>
</protein>